<sequence>MCPSSNASAISLKDSPKQAPPHFAKATNILSSLGSRMCVAIIEC</sequence>
<reference evidence="2" key="1">
    <citation type="submission" date="2014-09" db="EMBL/GenBank/DDBJ databases">
        <authorList>
            <person name="Magalhaes I.L.F."/>
            <person name="Oliveira U."/>
            <person name="Santos F.R."/>
            <person name="Vidigal T.H.D.A."/>
            <person name="Brescovit A.D."/>
            <person name="Santos A.J."/>
        </authorList>
    </citation>
    <scope>NUCLEOTIDE SEQUENCE</scope>
    <source>
        <tissue evidence="2">Shoot tissue taken approximately 20 cm above the soil surface</tissue>
    </source>
</reference>
<accession>A0A0A9FG99</accession>
<organism evidence="2">
    <name type="scientific">Arundo donax</name>
    <name type="common">Giant reed</name>
    <name type="synonym">Donax arundinaceus</name>
    <dbReference type="NCBI Taxonomy" id="35708"/>
    <lineage>
        <taxon>Eukaryota</taxon>
        <taxon>Viridiplantae</taxon>
        <taxon>Streptophyta</taxon>
        <taxon>Embryophyta</taxon>
        <taxon>Tracheophyta</taxon>
        <taxon>Spermatophyta</taxon>
        <taxon>Magnoliopsida</taxon>
        <taxon>Liliopsida</taxon>
        <taxon>Poales</taxon>
        <taxon>Poaceae</taxon>
        <taxon>PACMAD clade</taxon>
        <taxon>Arundinoideae</taxon>
        <taxon>Arundineae</taxon>
        <taxon>Arundo</taxon>
    </lineage>
</organism>
<feature type="region of interest" description="Disordered" evidence="1">
    <location>
        <begin position="1"/>
        <end position="20"/>
    </location>
</feature>
<protein>
    <submittedName>
        <fullName evidence="2">Uncharacterized protein</fullName>
    </submittedName>
</protein>
<name>A0A0A9FG99_ARUDO</name>
<proteinExistence type="predicted"/>
<evidence type="ECO:0000256" key="1">
    <source>
        <dbReference type="SAM" id="MobiDB-lite"/>
    </source>
</evidence>
<evidence type="ECO:0000313" key="2">
    <source>
        <dbReference type="EMBL" id="JAE07298.1"/>
    </source>
</evidence>
<reference evidence="2" key="2">
    <citation type="journal article" date="2015" name="Data Brief">
        <title>Shoot transcriptome of the giant reed, Arundo donax.</title>
        <authorList>
            <person name="Barrero R.A."/>
            <person name="Guerrero F.D."/>
            <person name="Moolhuijzen P."/>
            <person name="Goolsby J.A."/>
            <person name="Tidwell J."/>
            <person name="Bellgard S.E."/>
            <person name="Bellgard M.I."/>
        </authorList>
    </citation>
    <scope>NUCLEOTIDE SEQUENCE</scope>
    <source>
        <tissue evidence="2">Shoot tissue taken approximately 20 cm above the soil surface</tissue>
    </source>
</reference>
<dbReference type="EMBL" id="GBRH01190598">
    <property type="protein sequence ID" value="JAE07298.1"/>
    <property type="molecule type" value="Transcribed_RNA"/>
</dbReference>
<dbReference type="AlphaFoldDB" id="A0A0A9FG99"/>